<dbReference type="Proteomes" id="UP001150924">
    <property type="component" value="Unassembled WGS sequence"/>
</dbReference>
<sequence length="97" mass="10342">MLAAGKTTVEQRAAIAELDRIARGEASCGDMAELARRFLPLVTEPAVWTARIDALPAARILPPPGRDWDAIIGDGEATLSTVSGRYHRHVAQPLAVA</sequence>
<dbReference type="RefSeq" id="WP_267771162.1">
    <property type="nucleotide sequence ID" value="NZ_JAPNKE010000002.1"/>
</dbReference>
<protein>
    <submittedName>
        <fullName evidence="1">Uncharacterized protein</fullName>
    </submittedName>
</protein>
<dbReference type="EMBL" id="JAPNKE010000002">
    <property type="protein sequence ID" value="MCY1008559.1"/>
    <property type="molecule type" value="Genomic_DNA"/>
</dbReference>
<accession>A0A9X3ESG8</accession>
<evidence type="ECO:0000313" key="2">
    <source>
        <dbReference type="Proteomes" id="UP001150924"/>
    </source>
</evidence>
<comment type="caution">
    <text evidence="1">The sequence shown here is derived from an EMBL/GenBank/DDBJ whole genome shotgun (WGS) entry which is preliminary data.</text>
</comment>
<reference evidence="1" key="1">
    <citation type="submission" date="2022-11" db="EMBL/GenBank/DDBJ databases">
        <title>Minimal conservation of predation-associated metabolite biosynthetic gene clusters underscores biosynthetic potential of Myxococcota including descriptions for ten novel species: Archangium lansinium sp. nov., Myxococcus landrumus sp. nov., Nannocystis bai.</title>
        <authorList>
            <person name="Ahearne A."/>
            <person name="Stevens C."/>
            <person name="Phillips K."/>
        </authorList>
    </citation>
    <scope>NUCLEOTIDE SEQUENCE</scope>
    <source>
        <strain evidence="1">Na p29</strain>
    </source>
</reference>
<dbReference type="AlphaFoldDB" id="A0A9X3ESG8"/>
<keyword evidence="2" id="KW-1185">Reference proteome</keyword>
<name>A0A9X3ESG8_9BACT</name>
<organism evidence="1 2">
    <name type="scientific">Nannocystis pusilla</name>
    <dbReference type="NCBI Taxonomy" id="889268"/>
    <lineage>
        <taxon>Bacteria</taxon>
        <taxon>Pseudomonadati</taxon>
        <taxon>Myxococcota</taxon>
        <taxon>Polyangia</taxon>
        <taxon>Nannocystales</taxon>
        <taxon>Nannocystaceae</taxon>
        <taxon>Nannocystis</taxon>
    </lineage>
</organism>
<evidence type="ECO:0000313" key="1">
    <source>
        <dbReference type="EMBL" id="MCY1008559.1"/>
    </source>
</evidence>
<proteinExistence type="predicted"/>
<gene>
    <name evidence="1" type="ORF">OV079_23960</name>
</gene>